<dbReference type="Proteomes" id="UP000433101">
    <property type="component" value="Unassembled WGS sequence"/>
</dbReference>
<feature type="compositionally biased region" description="Gly residues" evidence="1">
    <location>
        <begin position="11"/>
        <end position="26"/>
    </location>
</feature>
<proteinExistence type="predicted"/>
<dbReference type="Pfam" id="PF10115">
    <property type="entry name" value="HlyU"/>
    <property type="match status" value="1"/>
</dbReference>
<accession>A0A7X3S5P5</accession>
<comment type="caution">
    <text evidence="2">The sequence shown here is derived from an EMBL/GenBank/DDBJ whole genome shotgun (WGS) entry which is preliminary data.</text>
</comment>
<name>A0A7X3S5P5_9HYPH</name>
<gene>
    <name evidence="2" type="ORF">GR183_00535</name>
</gene>
<evidence type="ECO:0000256" key="1">
    <source>
        <dbReference type="SAM" id="MobiDB-lite"/>
    </source>
</evidence>
<reference evidence="2 3" key="1">
    <citation type="submission" date="2019-12" db="EMBL/GenBank/DDBJ databases">
        <authorList>
            <person name="Li M."/>
        </authorList>
    </citation>
    <scope>NUCLEOTIDE SEQUENCE [LARGE SCALE GENOMIC DNA]</scope>
    <source>
        <strain evidence="2 3">GBMRC 2046</strain>
    </source>
</reference>
<evidence type="ECO:0000313" key="3">
    <source>
        <dbReference type="Proteomes" id="UP000433101"/>
    </source>
</evidence>
<sequence>MGLGKIISGLFGGSGGASGSDAGPGSGISVEHKGFTIRPTPRQADGQWQVVGVISREIDGELREETFIRADKCASADEAVEMTLRKGRQIIDEQGMRLFSK</sequence>
<keyword evidence="3" id="KW-1185">Reference proteome</keyword>
<evidence type="ECO:0000313" key="2">
    <source>
        <dbReference type="EMBL" id="MXN63376.1"/>
    </source>
</evidence>
<evidence type="ECO:0008006" key="4">
    <source>
        <dbReference type="Google" id="ProtNLM"/>
    </source>
</evidence>
<feature type="region of interest" description="Disordered" evidence="1">
    <location>
        <begin position="11"/>
        <end position="33"/>
    </location>
</feature>
<protein>
    <recommendedName>
        <fullName evidence="4">Transcriptional activator HlyU</fullName>
    </recommendedName>
</protein>
<organism evidence="2 3">
    <name type="scientific">Stappia sediminis</name>
    <dbReference type="NCBI Taxonomy" id="2692190"/>
    <lineage>
        <taxon>Bacteria</taxon>
        <taxon>Pseudomonadati</taxon>
        <taxon>Pseudomonadota</taxon>
        <taxon>Alphaproteobacteria</taxon>
        <taxon>Hyphomicrobiales</taxon>
        <taxon>Stappiaceae</taxon>
        <taxon>Stappia</taxon>
    </lineage>
</organism>
<dbReference type="InterPro" id="IPR018772">
    <property type="entry name" value="Transcription_activator_HlyU"/>
</dbReference>
<dbReference type="EMBL" id="WUMV01000001">
    <property type="protein sequence ID" value="MXN63376.1"/>
    <property type="molecule type" value="Genomic_DNA"/>
</dbReference>
<dbReference type="AlphaFoldDB" id="A0A7X3S5P5"/>
<dbReference type="RefSeq" id="WP_160773637.1">
    <property type="nucleotide sequence ID" value="NZ_WUMV01000001.1"/>
</dbReference>